<dbReference type="STRING" id="667676.SAMN05192539_1014159"/>
<dbReference type="NCBIfam" id="TIGR01509">
    <property type="entry name" value="HAD-SF-IA-v3"/>
    <property type="match status" value="1"/>
</dbReference>
<evidence type="ECO:0000256" key="4">
    <source>
        <dbReference type="ARBA" id="ARBA00023277"/>
    </source>
</evidence>
<keyword evidence="4" id="KW-0119">Carbohydrate metabolism</keyword>
<dbReference type="SFLD" id="SFLDG01135">
    <property type="entry name" value="C1.5.6:_HAD__Beta-PGM__Phospha"/>
    <property type="match status" value="1"/>
</dbReference>
<name>A0A1H7AEF4_9BURK</name>
<dbReference type="InterPro" id="IPR006439">
    <property type="entry name" value="HAD-SF_hydro_IA"/>
</dbReference>
<dbReference type="Proteomes" id="UP000198866">
    <property type="component" value="Unassembled WGS sequence"/>
</dbReference>
<protein>
    <submittedName>
        <fullName evidence="5">Phosphoglycolate phosphatase</fullName>
    </submittedName>
</protein>
<dbReference type="OrthoDB" id="9776368at2"/>
<dbReference type="InterPro" id="IPR050155">
    <property type="entry name" value="HAD-like_hydrolase_sf"/>
</dbReference>
<reference evidence="6" key="1">
    <citation type="submission" date="2016-10" db="EMBL/GenBank/DDBJ databases">
        <authorList>
            <person name="Varghese N."/>
            <person name="Submissions S."/>
        </authorList>
    </citation>
    <scope>NUCLEOTIDE SEQUENCE [LARGE SCALE GENOMIC DNA]</scope>
    <source>
        <strain evidence="6">LMG 26031</strain>
    </source>
</reference>
<dbReference type="SUPFAM" id="SSF56784">
    <property type="entry name" value="HAD-like"/>
    <property type="match status" value="1"/>
</dbReference>
<dbReference type="EMBL" id="FNYE01000014">
    <property type="protein sequence ID" value="SEJ63738.1"/>
    <property type="molecule type" value="Genomic_DNA"/>
</dbReference>
<dbReference type="GO" id="GO:0008967">
    <property type="term" value="F:phosphoglycolate phosphatase activity"/>
    <property type="evidence" value="ECO:0007669"/>
    <property type="project" value="TreeGrafter"/>
</dbReference>
<dbReference type="InterPro" id="IPR041492">
    <property type="entry name" value="HAD_2"/>
</dbReference>
<dbReference type="GO" id="GO:0046872">
    <property type="term" value="F:metal ion binding"/>
    <property type="evidence" value="ECO:0007669"/>
    <property type="project" value="UniProtKB-KW"/>
</dbReference>
<dbReference type="AlphaFoldDB" id="A0A1H7AEF4"/>
<accession>A0A1H7AEF4</accession>
<dbReference type="Gene3D" id="3.40.50.1000">
    <property type="entry name" value="HAD superfamily/HAD-like"/>
    <property type="match status" value="1"/>
</dbReference>
<dbReference type="PANTHER" id="PTHR43434">
    <property type="entry name" value="PHOSPHOGLYCOLATE PHOSPHATASE"/>
    <property type="match status" value="1"/>
</dbReference>
<proteinExistence type="predicted"/>
<evidence type="ECO:0000313" key="5">
    <source>
        <dbReference type="EMBL" id="SEJ63738.1"/>
    </source>
</evidence>
<sequence>MSDPTPLPQREDEDASISLCQGILFDLDGTLADTAPDLAAAVNKMRHERGLEMVPLEQLRPLASAGARGLLGGAFGIGPEHHDYSSMREEFLANYEADLCIETTLFPGIGDILDELDARGVRWGIVTNKVARLTEPLVAQLGLDTRAGCVVSGDTTPHSKPHPAPLLHAAKELDLPAERVVYVGDDLRDVQAGFAAGMVTVAAAYGYCGNDIPPTQWHARHVVNSPAELLELLRYIS</sequence>
<organism evidence="5 6">
    <name type="scientific">Paraburkholderia diazotrophica</name>
    <dbReference type="NCBI Taxonomy" id="667676"/>
    <lineage>
        <taxon>Bacteria</taxon>
        <taxon>Pseudomonadati</taxon>
        <taxon>Pseudomonadota</taxon>
        <taxon>Betaproteobacteria</taxon>
        <taxon>Burkholderiales</taxon>
        <taxon>Burkholderiaceae</taxon>
        <taxon>Paraburkholderia</taxon>
    </lineage>
</organism>
<keyword evidence="6" id="KW-1185">Reference proteome</keyword>
<evidence type="ECO:0000256" key="1">
    <source>
        <dbReference type="ARBA" id="ARBA00022723"/>
    </source>
</evidence>
<dbReference type="SFLD" id="SFLDS00003">
    <property type="entry name" value="Haloacid_Dehalogenase"/>
    <property type="match status" value="1"/>
</dbReference>
<evidence type="ECO:0000256" key="3">
    <source>
        <dbReference type="ARBA" id="ARBA00022842"/>
    </source>
</evidence>
<dbReference type="PANTHER" id="PTHR43434:SF23">
    <property type="entry name" value="PHOSPHOGLYCOLATE PHOSPHATASE"/>
    <property type="match status" value="1"/>
</dbReference>
<dbReference type="InterPro" id="IPR036412">
    <property type="entry name" value="HAD-like_sf"/>
</dbReference>
<dbReference type="GO" id="GO:0005829">
    <property type="term" value="C:cytosol"/>
    <property type="evidence" value="ECO:0007669"/>
    <property type="project" value="TreeGrafter"/>
</dbReference>
<dbReference type="NCBIfam" id="TIGR01549">
    <property type="entry name" value="HAD-SF-IA-v1"/>
    <property type="match status" value="1"/>
</dbReference>
<dbReference type="InterPro" id="IPR023198">
    <property type="entry name" value="PGP-like_dom2"/>
</dbReference>
<keyword evidence="2" id="KW-0378">Hydrolase</keyword>
<evidence type="ECO:0000313" key="6">
    <source>
        <dbReference type="Proteomes" id="UP000198866"/>
    </source>
</evidence>
<dbReference type="RefSeq" id="WP_090867932.1">
    <property type="nucleotide sequence ID" value="NZ_FNYE01000014.1"/>
</dbReference>
<keyword evidence="3" id="KW-0460">Magnesium</keyword>
<dbReference type="GO" id="GO:0006281">
    <property type="term" value="P:DNA repair"/>
    <property type="evidence" value="ECO:0007669"/>
    <property type="project" value="TreeGrafter"/>
</dbReference>
<keyword evidence="1" id="KW-0479">Metal-binding</keyword>
<dbReference type="SFLD" id="SFLDG01129">
    <property type="entry name" value="C1.5:_HAD__Beta-PGM__Phosphata"/>
    <property type="match status" value="1"/>
</dbReference>
<dbReference type="InterPro" id="IPR023214">
    <property type="entry name" value="HAD_sf"/>
</dbReference>
<gene>
    <name evidence="5" type="ORF">SAMN05192539_1014159</name>
</gene>
<evidence type="ECO:0000256" key="2">
    <source>
        <dbReference type="ARBA" id="ARBA00022801"/>
    </source>
</evidence>
<dbReference type="Gene3D" id="1.10.150.240">
    <property type="entry name" value="Putative phosphatase, domain 2"/>
    <property type="match status" value="1"/>
</dbReference>
<dbReference type="Pfam" id="PF13419">
    <property type="entry name" value="HAD_2"/>
    <property type="match status" value="1"/>
</dbReference>